<evidence type="ECO:0000256" key="1">
    <source>
        <dbReference type="SAM" id="Phobius"/>
    </source>
</evidence>
<dbReference type="AlphaFoldDB" id="A0A1R4JRN5"/>
<protein>
    <submittedName>
        <fullName evidence="2">Uncharacterized protein</fullName>
    </submittedName>
</protein>
<reference evidence="3" key="1">
    <citation type="submission" date="2017-02" db="EMBL/GenBank/DDBJ databases">
        <authorList>
            <person name="Dridi B."/>
        </authorList>
    </citation>
    <scope>NUCLEOTIDE SEQUENCE [LARGE SCALE GENOMIC DNA]</scope>
    <source>
        <strain evidence="3">EB411</strain>
    </source>
</reference>
<dbReference type="EMBL" id="FUKR01000051">
    <property type="protein sequence ID" value="SJN34740.1"/>
    <property type="molecule type" value="Genomic_DNA"/>
</dbReference>
<dbReference type="RefSeq" id="WP_245827412.1">
    <property type="nucleotide sequence ID" value="NZ_FUKR01000051.1"/>
</dbReference>
<keyword evidence="1" id="KW-1133">Transmembrane helix</keyword>
<organism evidence="2 3">
    <name type="scientific">Mycetocola reblochoni REB411</name>
    <dbReference type="NCBI Taxonomy" id="1255698"/>
    <lineage>
        <taxon>Bacteria</taxon>
        <taxon>Bacillati</taxon>
        <taxon>Actinomycetota</taxon>
        <taxon>Actinomycetes</taxon>
        <taxon>Micrococcales</taxon>
        <taxon>Microbacteriaceae</taxon>
        <taxon>Mycetocola</taxon>
    </lineage>
</organism>
<evidence type="ECO:0000313" key="2">
    <source>
        <dbReference type="EMBL" id="SJN34740.1"/>
    </source>
</evidence>
<keyword evidence="1" id="KW-0812">Transmembrane</keyword>
<dbReference type="Proteomes" id="UP000196778">
    <property type="component" value="Unassembled WGS sequence"/>
</dbReference>
<gene>
    <name evidence="2" type="ORF">FM119_09100</name>
</gene>
<keyword evidence="1" id="KW-0472">Membrane</keyword>
<keyword evidence="3" id="KW-1185">Reference proteome</keyword>
<name>A0A1R4JRN5_9MICO</name>
<sequence>MNEGDDADDTAIVIALAAGGMLVVGGVSGMTAWYLRRLRLDAREVLGSSPDE</sequence>
<evidence type="ECO:0000313" key="3">
    <source>
        <dbReference type="Proteomes" id="UP000196778"/>
    </source>
</evidence>
<proteinExistence type="predicted"/>
<accession>A0A1R4JRN5</accession>
<feature type="transmembrane region" description="Helical" evidence="1">
    <location>
        <begin position="12"/>
        <end position="35"/>
    </location>
</feature>